<feature type="transmembrane region" description="Helical" evidence="7">
    <location>
        <begin position="396"/>
        <end position="413"/>
    </location>
</feature>
<keyword evidence="3 7" id="KW-0812">Transmembrane</keyword>
<feature type="transmembrane region" description="Helical" evidence="7">
    <location>
        <begin position="131"/>
        <end position="156"/>
    </location>
</feature>
<evidence type="ECO:0000256" key="7">
    <source>
        <dbReference type="SAM" id="Phobius"/>
    </source>
</evidence>
<feature type="transmembrane region" description="Helical" evidence="7">
    <location>
        <begin position="206"/>
        <end position="224"/>
    </location>
</feature>
<sequence length="903" mass="95915">MDQGRVHGTHQLDAALSMRPRAAPRRHGRPNTDTVKLLMLGYKQELAREFTLFNTFGGCFNMLSTFTSIGGAYGIGVIFGGPVVMMWGWLVVTLFTASVALSMAELASAYPTSGALYYWSYKLAPPRLRNLACWTTAWTLILGQAGASASVFYTFVHLLATAVEIEYGFELTPVKQFVILLGLSVLIAVLNCGTARLTAYMTTLGAMWHLIALAALCLCVPLLAPAKQSASYIFTSWQPNTEITGITSPVYTALVGLLMSQWCLTGFDGVTHLAEETFHAEWNIPRAIVLTLIGVAVTGCALLVALLSVKLDVEMLLDVENETHGTNVLLQILIEIGKEYGSIRSGVVLSTIPIVGTFFCANQVIANNSRMLYAFARDNGVPFANFAKQVHSRTKTPVCAVVYMIVLVTLIAIPMCFNYYVFLAVTSFGVVGCYIAYALPVLCKLSTGRRFFLPGPFFLGPRLSYVNNVIATLWVLTVTVLFTLPQFYPITLLNLNWAAPILIAAFMFCFGWYYFPKYGARYWFLGPRANLGQFKDELPSERARKVAEAEAAAAAAAVAASRAARAAAEATELMTRVARGSCGGRSPTGNGQNISRRSSRHSGGKSRTVTPCGTGTGALPAEATTAAAAVAVLCGVPPPASQAPQGEDLPPQAALTSNTHTSLMRTPISGASSRRHSAMGLMYGAPSTNSGANNINSFLLGMGPRAADDSGVSTSGIGVDVASSEYPSWAGEGRTEGRVPATASRRTLPRSRIHSQSLNMQPLFASTGGTGGLDRNSGLSRDRLSSLLMFGPSGSSTGAVPHLLIGEPLLDVAEGTEGGEAHEGVLDSSSLHTRARIRRASVSVLALLGAPAPEEEDATVMAGDAAASALQLPLRERATTGHAPAAATLGSGPYQDDMQCLDM</sequence>
<evidence type="ECO:0000313" key="8">
    <source>
        <dbReference type="EMBL" id="GFR51278.1"/>
    </source>
</evidence>
<dbReference type="PANTHER" id="PTHR45649:SF26">
    <property type="entry name" value="OS04G0435100 PROTEIN"/>
    <property type="match status" value="1"/>
</dbReference>
<keyword evidence="9" id="KW-1185">Reference proteome</keyword>
<evidence type="ECO:0000313" key="9">
    <source>
        <dbReference type="Proteomes" id="UP001054857"/>
    </source>
</evidence>
<feature type="transmembrane region" description="Helical" evidence="7">
    <location>
        <begin position="497"/>
        <end position="515"/>
    </location>
</feature>
<evidence type="ECO:0000256" key="2">
    <source>
        <dbReference type="ARBA" id="ARBA00022448"/>
    </source>
</evidence>
<feature type="transmembrane region" description="Helical" evidence="7">
    <location>
        <begin position="419"/>
        <end position="442"/>
    </location>
</feature>
<dbReference type="Pfam" id="PF13520">
    <property type="entry name" value="AA_permease_2"/>
    <property type="match status" value="1"/>
</dbReference>
<dbReference type="Gene3D" id="1.20.1740.10">
    <property type="entry name" value="Amino acid/polyamine transporter I"/>
    <property type="match status" value="1"/>
</dbReference>
<organism evidence="8 9">
    <name type="scientific">Astrephomene gubernaculifera</name>
    <dbReference type="NCBI Taxonomy" id="47775"/>
    <lineage>
        <taxon>Eukaryota</taxon>
        <taxon>Viridiplantae</taxon>
        <taxon>Chlorophyta</taxon>
        <taxon>core chlorophytes</taxon>
        <taxon>Chlorophyceae</taxon>
        <taxon>CS clade</taxon>
        <taxon>Chlamydomonadales</taxon>
        <taxon>Astrephomenaceae</taxon>
        <taxon>Astrephomene</taxon>
    </lineage>
</organism>
<dbReference type="InterPro" id="IPR002293">
    <property type="entry name" value="AA/rel_permease1"/>
</dbReference>
<dbReference type="GO" id="GO:0022857">
    <property type="term" value="F:transmembrane transporter activity"/>
    <property type="evidence" value="ECO:0007669"/>
    <property type="project" value="InterPro"/>
</dbReference>
<keyword evidence="5 7" id="KW-0472">Membrane</keyword>
<proteinExistence type="predicted"/>
<keyword evidence="4 7" id="KW-1133">Transmembrane helix</keyword>
<feature type="transmembrane region" description="Helical" evidence="7">
    <location>
        <begin position="287"/>
        <end position="307"/>
    </location>
</feature>
<feature type="transmembrane region" description="Helical" evidence="7">
    <location>
        <begin position="87"/>
        <end position="110"/>
    </location>
</feature>
<feature type="region of interest" description="Disordered" evidence="6">
    <location>
        <begin position="728"/>
        <end position="749"/>
    </location>
</feature>
<feature type="transmembrane region" description="Helical" evidence="7">
    <location>
        <begin position="463"/>
        <end position="485"/>
    </location>
</feature>
<feature type="region of interest" description="Disordered" evidence="6">
    <location>
        <begin position="579"/>
        <end position="611"/>
    </location>
</feature>
<evidence type="ECO:0000256" key="5">
    <source>
        <dbReference type="ARBA" id="ARBA00023136"/>
    </source>
</evidence>
<protein>
    <submittedName>
        <fullName evidence="8">Uncharacterized protein</fullName>
    </submittedName>
</protein>
<keyword evidence="2" id="KW-0813">Transport</keyword>
<dbReference type="AlphaFoldDB" id="A0AAD3E2S1"/>
<dbReference type="EMBL" id="BMAR01000048">
    <property type="protein sequence ID" value="GFR51278.1"/>
    <property type="molecule type" value="Genomic_DNA"/>
</dbReference>
<comment type="subcellular location">
    <subcellularLocation>
        <location evidence="1">Membrane</location>
        <topology evidence="1">Multi-pass membrane protein</topology>
    </subcellularLocation>
</comment>
<dbReference type="GO" id="GO:0016020">
    <property type="term" value="C:membrane"/>
    <property type="evidence" value="ECO:0007669"/>
    <property type="project" value="UniProtKB-SubCell"/>
</dbReference>
<evidence type="ECO:0000256" key="3">
    <source>
        <dbReference type="ARBA" id="ARBA00022692"/>
    </source>
</evidence>
<gene>
    <name evidence="8" type="ORF">Agub_g13565</name>
</gene>
<name>A0AAD3E2S1_9CHLO</name>
<evidence type="ECO:0000256" key="6">
    <source>
        <dbReference type="SAM" id="MobiDB-lite"/>
    </source>
</evidence>
<comment type="caution">
    <text evidence="8">The sequence shown here is derived from an EMBL/GenBank/DDBJ whole genome shotgun (WGS) entry which is preliminary data.</text>
</comment>
<dbReference type="Proteomes" id="UP001054857">
    <property type="component" value="Unassembled WGS sequence"/>
</dbReference>
<accession>A0AAD3E2S1</accession>
<reference evidence="8 9" key="1">
    <citation type="journal article" date="2021" name="Sci. Rep.">
        <title>Genome sequencing of the multicellular alga Astrephomene provides insights into convergent evolution of germ-soma differentiation.</title>
        <authorList>
            <person name="Yamashita S."/>
            <person name="Yamamoto K."/>
            <person name="Matsuzaki R."/>
            <person name="Suzuki S."/>
            <person name="Yamaguchi H."/>
            <person name="Hirooka S."/>
            <person name="Minakuchi Y."/>
            <person name="Miyagishima S."/>
            <person name="Kawachi M."/>
            <person name="Toyoda A."/>
            <person name="Nozaki H."/>
        </authorList>
    </citation>
    <scope>NUCLEOTIDE SEQUENCE [LARGE SCALE GENOMIC DNA]</scope>
    <source>
        <strain evidence="8 9">NIES-4017</strain>
    </source>
</reference>
<evidence type="ECO:0000256" key="4">
    <source>
        <dbReference type="ARBA" id="ARBA00022989"/>
    </source>
</evidence>
<evidence type="ECO:0000256" key="1">
    <source>
        <dbReference type="ARBA" id="ARBA00004141"/>
    </source>
</evidence>
<dbReference type="PANTHER" id="PTHR45649">
    <property type="entry name" value="AMINO-ACID PERMEASE BAT1"/>
    <property type="match status" value="1"/>
</dbReference>
<feature type="transmembrane region" description="Helical" evidence="7">
    <location>
        <begin position="176"/>
        <end position="194"/>
    </location>
</feature>